<dbReference type="AlphaFoldDB" id="A0A1E5T0N9"/>
<keyword evidence="1" id="KW-0812">Transmembrane</keyword>
<organism evidence="2 3">
    <name type="scientific">Roseivirga misakiensis</name>
    <dbReference type="NCBI Taxonomy" id="1563681"/>
    <lineage>
        <taxon>Bacteria</taxon>
        <taxon>Pseudomonadati</taxon>
        <taxon>Bacteroidota</taxon>
        <taxon>Cytophagia</taxon>
        <taxon>Cytophagales</taxon>
        <taxon>Roseivirgaceae</taxon>
        <taxon>Roseivirga</taxon>
    </lineage>
</organism>
<accession>A0A1E5T0N9</accession>
<evidence type="ECO:0000313" key="2">
    <source>
        <dbReference type="EMBL" id="OEK04948.1"/>
    </source>
</evidence>
<keyword evidence="1" id="KW-0472">Membrane</keyword>
<sequence>MLTLSLVLNIIVLIPVCYSLMTNAENLRRAAGDFTPARGILLAIYLAILMASVLLLILDKPEFAFALLFIQVVYKLLTPFTVKTIKNPIVISNLFIATFHVFTLVTMIQKKVIVL</sequence>
<feature type="transmembrane region" description="Helical" evidence="1">
    <location>
        <begin position="89"/>
        <end position="108"/>
    </location>
</feature>
<evidence type="ECO:0000256" key="1">
    <source>
        <dbReference type="SAM" id="Phobius"/>
    </source>
</evidence>
<reference evidence="2 3" key="1">
    <citation type="submission" date="2016-08" db="EMBL/GenBank/DDBJ databases">
        <title>Draft genome of Fabibacter sp. strain SK-8.</title>
        <authorList>
            <person name="Wong S.-K."/>
            <person name="Hamasaki K."/>
            <person name="Yoshizawa S."/>
        </authorList>
    </citation>
    <scope>NUCLEOTIDE SEQUENCE [LARGE SCALE GENOMIC DNA]</scope>
    <source>
        <strain evidence="2 3">SK-8</strain>
    </source>
</reference>
<dbReference type="Proteomes" id="UP000095552">
    <property type="component" value="Unassembled WGS sequence"/>
</dbReference>
<comment type="caution">
    <text evidence="2">The sequence shown here is derived from an EMBL/GenBank/DDBJ whole genome shotgun (WGS) entry which is preliminary data.</text>
</comment>
<dbReference type="OrthoDB" id="840277at2"/>
<protein>
    <submittedName>
        <fullName evidence="2">Uncharacterized protein</fullName>
    </submittedName>
</protein>
<gene>
    <name evidence="2" type="ORF">BFP71_16070</name>
</gene>
<proteinExistence type="predicted"/>
<feature type="transmembrane region" description="Helical" evidence="1">
    <location>
        <begin position="39"/>
        <end position="57"/>
    </location>
</feature>
<keyword evidence="3" id="KW-1185">Reference proteome</keyword>
<name>A0A1E5T0N9_9BACT</name>
<keyword evidence="1" id="KW-1133">Transmembrane helix</keyword>
<evidence type="ECO:0000313" key="3">
    <source>
        <dbReference type="Proteomes" id="UP000095552"/>
    </source>
</evidence>
<feature type="transmembrane region" description="Helical" evidence="1">
    <location>
        <begin position="63"/>
        <end position="82"/>
    </location>
</feature>
<feature type="transmembrane region" description="Helical" evidence="1">
    <location>
        <begin position="6"/>
        <end position="27"/>
    </location>
</feature>
<dbReference type="EMBL" id="MDGQ01000005">
    <property type="protein sequence ID" value="OEK04948.1"/>
    <property type="molecule type" value="Genomic_DNA"/>
</dbReference>